<feature type="compositionally biased region" description="Basic and acidic residues" evidence="1">
    <location>
        <begin position="54"/>
        <end position="76"/>
    </location>
</feature>
<reference evidence="2" key="2">
    <citation type="submission" date="2022-07" db="EMBL/GenBank/DDBJ databases">
        <authorList>
            <person name="Goncalves M.F.M."/>
            <person name="Hilario S."/>
            <person name="Van De Peer Y."/>
            <person name="Esteves A.C."/>
            <person name="Alves A."/>
        </authorList>
    </citation>
    <scope>NUCLEOTIDE SEQUENCE</scope>
    <source>
        <strain evidence="2">MUM 19.33</strain>
    </source>
</reference>
<dbReference type="GeneID" id="75832604"/>
<comment type="caution">
    <text evidence="2">The sequence shown here is derived from an EMBL/GenBank/DDBJ whole genome shotgun (WGS) entry which is preliminary data.</text>
</comment>
<keyword evidence="3" id="KW-1185">Reference proteome</keyword>
<feature type="compositionally biased region" description="Basic and acidic residues" evidence="1">
    <location>
        <begin position="260"/>
        <end position="276"/>
    </location>
</feature>
<feature type="region of interest" description="Disordered" evidence="1">
    <location>
        <begin position="1"/>
        <end position="548"/>
    </location>
</feature>
<feature type="compositionally biased region" description="Polar residues" evidence="1">
    <location>
        <begin position="483"/>
        <end position="496"/>
    </location>
</feature>
<reference evidence="2" key="1">
    <citation type="journal article" date="2021" name="J Fungi (Basel)">
        <title>Genomic and Metabolomic Analyses of the Marine Fungus Emericellopsis cladophorae: Insights into Saltwater Adaptability Mechanisms and Its Biosynthetic Potential.</title>
        <authorList>
            <person name="Goncalves M.F.M."/>
            <person name="Hilario S."/>
            <person name="Van de Peer Y."/>
            <person name="Esteves A.C."/>
            <person name="Alves A."/>
        </authorList>
    </citation>
    <scope>NUCLEOTIDE SEQUENCE</scope>
    <source>
        <strain evidence="2">MUM 19.33</strain>
    </source>
</reference>
<gene>
    <name evidence="2" type="ORF">J7T54_006126</name>
</gene>
<evidence type="ECO:0000256" key="1">
    <source>
        <dbReference type="SAM" id="MobiDB-lite"/>
    </source>
</evidence>
<evidence type="ECO:0000313" key="2">
    <source>
        <dbReference type="EMBL" id="KAI6785787.1"/>
    </source>
</evidence>
<name>A0A9P9Y943_9HYPO</name>
<proteinExistence type="predicted"/>
<accession>A0A9P9Y943</accession>
<feature type="compositionally biased region" description="Low complexity" evidence="1">
    <location>
        <begin position="336"/>
        <end position="347"/>
    </location>
</feature>
<dbReference type="RefSeq" id="XP_051366643.1">
    <property type="nucleotide sequence ID" value="XM_051504075.1"/>
</dbReference>
<evidence type="ECO:0000313" key="3">
    <source>
        <dbReference type="Proteomes" id="UP001055219"/>
    </source>
</evidence>
<dbReference type="EMBL" id="JAGIXG020000001">
    <property type="protein sequence ID" value="KAI6785787.1"/>
    <property type="molecule type" value="Genomic_DNA"/>
</dbReference>
<dbReference type="Proteomes" id="UP001055219">
    <property type="component" value="Unassembled WGS sequence"/>
</dbReference>
<sequence>MPRPKRTRQPVAAPDDQEPRGRSRATRRSTSTMQDAEKTRDQALRALATEDPTSTEHDTSIEVGRRAATPSRRDTTGLDLGDSMFGDLDESFDLPRDLDHSSLAGGIGGSSVIKPRSRASSIIGRNDPPIRPSSRGGATPLMSSTLNFGNFKRRPREPSILGASRKAVGDTTGTTASNTTSTFARGQEESDDEEDLGLTLELEGFEEPEAESTPISHRRRTRASLRQAKEASPELPDLSKASVRSRKRKSKSDEAVGGSDRPEKISRTEEPTRQVDVEEEEVIPRTQSSPAPAPEIDVAAESSSECSESEDAPELESGARAAPVLTVESDPDSSSDTDSSLSELPSPITIPARLVARPATPDGDYAAPPLSSASEVSDELWPDIHDLAKRRARQANADDKLSNVSSPPSLTHSPNHQPRVARGRSRTRRSPPPLTTAVLANLMPKRRQQRLAGEEDNDEYDTTGIRHGEDELSFVDSRRRQNRSTARSASRNTNARNKSKGGSRKRGTSRRQTKTYSRRDMEPDKENEDEEVDESRYDPVPDETFDGADHVREYPELKAAAAKFQRVDQWQMEFESADEEDAADLEAR</sequence>
<dbReference type="OrthoDB" id="5423493at2759"/>
<feature type="compositionally biased region" description="Basic residues" evidence="1">
    <location>
        <begin position="497"/>
        <end position="513"/>
    </location>
</feature>
<organism evidence="2 3">
    <name type="scientific">Emericellopsis cladophorae</name>
    <dbReference type="NCBI Taxonomy" id="2686198"/>
    <lineage>
        <taxon>Eukaryota</taxon>
        <taxon>Fungi</taxon>
        <taxon>Dikarya</taxon>
        <taxon>Ascomycota</taxon>
        <taxon>Pezizomycotina</taxon>
        <taxon>Sordariomycetes</taxon>
        <taxon>Hypocreomycetidae</taxon>
        <taxon>Hypocreales</taxon>
        <taxon>Bionectriaceae</taxon>
        <taxon>Emericellopsis</taxon>
    </lineage>
</organism>
<dbReference type="AlphaFoldDB" id="A0A9P9Y943"/>
<feature type="compositionally biased region" description="Basic residues" evidence="1">
    <location>
        <begin position="419"/>
        <end position="429"/>
    </location>
</feature>
<protein>
    <submittedName>
        <fullName evidence="2">Uncharacterized protein</fullName>
    </submittedName>
</protein>
<feature type="compositionally biased region" description="Low complexity" evidence="1">
    <location>
        <begin position="171"/>
        <end position="182"/>
    </location>
</feature>
<feature type="compositionally biased region" description="Polar residues" evidence="1">
    <location>
        <begin position="402"/>
        <end position="416"/>
    </location>
</feature>